<keyword evidence="7" id="KW-0407">Ion channel</keyword>
<dbReference type="GO" id="GO:0005230">
    <property type="term" value="F:extracellular ligand-gated monoatomic ion channel activity"/>
    <property type="evidence" value="ECO:0007669"/>
    <property type="project" value="InterPro"/>
</dbReference>
<keyword evidence="2" id="KW-0853">WD repeat</keyword>
<dbReference type="GO" id="GO:0004888">
    <property type="term" value="F:transmembrane signaling receptor activity"/>
    <property type="evidence" value="ECO:0007669"/>
    <property type="project" value="InterPro"/>
</dbReference>
<dbReference type="InterPro" id="IPR006202">
    <property type="entry name" value="Neur_chan_lig-bd"/>
</dbReference>
<reference evidence="10" key="1">
    <citation type="submission" date="2021-02" db="EMBL/GenBank/DDBJ databases">
        <authorList>
            <person name="Bekaert M."/>
        </authorList>
    </citation>
    <scope>NUCLEOTIDE SEQUENCE</scope>
    <source>
        <strain evidence="10">IoA-00</strain>
    </source>
</reference>
<dbReference type="InterPro" id="IPR001680">
    <property type="entry name" value="WD40_rpt"/>
</dbReference>
<dbReference type="SUPFAM" id="SSF50978">
    <property type="entry name" value="WD40 repeat-like"/>
    <property type="match status" value="1"/>
</dbReference>
<dbReference type="Proteomes" id="UP000675881">
    <property type="component" value="Chromosome 5"/>
</dbReference>
<comment type="similarity">
    <text evidence="7">Belongs to the ligand-gated ion channel (TC 1.A.9) family.</text>
</comment>
<evidence type="ECO:0000256" key="1">
    <source>
        <dbReference type="ARBA" id="ARBA00004141"/>
    </source>
</evidence>
<dbReference type="SUPFAM" id="SSF90112">
    <property type="entry name" value="Neurotransmitter-gated ion-channel transmembrane pore"/>
    <property type="match status" value="1"/>
</dbReference>
<protein>
    <submittedName>
        <fullName evidence="10">RAE1</fullName>
    </submittedName>
</protein>
<keyword evidence="5 7" id="KW-1133">Transmembrane helix</keyword>
<dbReference type="InterPro" id="IPR018000">
    <property type="entry name" value="Neurotransmitter_ion_chnl_CS"/>
</dbReference>
<evidence type="ECO:0000313" key="10">
    <source>
        <dbReference type="EMBL" id="CAF2946013.1"/>
    </source>
</evidence>
<keyword evidence="6 7" id="KW-0472">Membrane</keyword>
<keyword evidence="7" id="KW-0406">Ion transport</keyword>
<evidence type="ECO:0000259" key="8">
    <source>
        <dbReference type="Pfam" id="PF02931"/>
    </source>
</evidence>
<evidence type="ECO:0000256" key="2">
    <source>
        <dbReference type="ARBA" id="ARBA00022574"/>
    </source>
</evidence>
<evidence type="ECO:0000256" key="7">
    <source>
        <dbReference type="RuleBase" id="RU000687"/>
    </source>
</evidence>
<dbReference type="InterPro" id="IPR036719">
    <property type="entry name" value="Neuro-gated_channel_TM_sf"/>
</dbReference>
<comment type="caution">
    <text evidence="7">Lacks conserved residue(s) required for the propagation of feature annotation.</text>
</comment>
<feature type="transmembrane region" description="Helical" evidence="7">
    <location>
        <begin position="225"/>
        <end position="249"/>
    </location>
</feature>
<dbReference type="GO" id="GO:0016020">
    <property type="term" value="C:membrane"/>
    <property type="evidence" value="ECO:0007669"/>
    <property type="project" value="UniProtKB-SubCell"/>
</dbReference>
<feature type="signal peptide" evidence="7">
    <location>
        <begin position="1"/>
        <end position="16"/>
    </location>
</feature>
<dbReference type="Gene3D" id="2.70.170.10">
    <property type="entry name" value="Neurotransmitter-gated ion-channel ligand-binding domain"/>
    <property type="match status" value="1"/>
</dbReference>
<evidence type="ECO:0000256" key="4">
    <source>
        <dbReference type="ARBA" id="ARBA00022737"/>
    </source>
</evidence>
<dbReference type="PRINTS" id="PR00252">
    <property type="entry name" value="NRIONCHANNEL"/>
</dbReference>
<organism evidence="10 11">
    <name type="scientific">Lepeophtheirus salmonis</name>
    <name type="common">Salmon louse</name>
    <name type="synonym">Caligus salmonis</name>
    <dbReference type="NCBI Taxonomy" id="72036"/>
    <lineage>
        <taxon>Eukaryota</taxon>
        <taxon>Metazoa</taxon>
        <taxon>Ecdysozoa</taxon>
        <taxon>Arthropoda</taxon>
        <taxon>Crustacea</taxon>
        <taxon>Multicrustacea</taxon>
        <taxon>Hexanauplia</taxon>
        <taxon>Copepoda</taxon>
        <taxon>Siphonostomatoida</taxon>
        <taxon>Caligidae</taxon>
        <taxon>Lepeophtheirus</taxon>
    </lineage>
</organism>
<evidence type="ECO:0000256" key="6">
    <source>
        <dbReference type="ARBA" id="ARBA00023136"/>
    </source>
</evidence>
<dbReference type="SMART" id="SM00320">
    <property type="entry name" value="WD40"/>
    <property type="match status" value="2"/>
</dbReference>
<dbReference type="InterPro" id="IPR006201">
    <property type="entry name" value="Neur_channel"/>
</dbReference>
<proteinExistence type="inferred from homology"/>
<evidence type="ECO:0000259" key="9">
    <source>
        <dbReference type="Pfam" id="PF02932"/>
    </source>
</evidence>
<dbReference type="AlphaFoldDB" id="A0A7R8H8V3"/>
<dbReference type="Pfam" id="PF00400">
    <property type="entry name" value="WD40"/>
    <property type="match status" value="1"/>
</dbReference>
<sequence length="548" mass="62838">MLVLQCILITLRCVSGRLNQLKFSKDYSVMEGPHNKGSPLHVNISINLRNIFEVNEKLSLITVETSIRMIWQDPRIYPTNNGSDWDFDFITFNGKIVKRKFWIPDVFIDGAKNARIPKYHLQPMSLRYYKNRNLRLSLRINFDVICQMDFHKYPNDEQLCDIPLESWDTSMDDMKLNWDLSNSVINPNITLDQFSPLIYFKKYDTQSDMTSYSGLIIRIQLQRLIPYHVIQTFIPSIVFVILGWISLFLDPQAIPGRVKMVMLSLLTSLAMFNSVRDSTPQVSYVSYLDIWMSGGGFNQTATTNNAAANTSMMGASTPNPMKDVEVVNPPDDSVSSLCFSPPSLQQNFSHRWIGPILDVCWHDDGSKVFMASCDKQVKCWDLGSNQTIQVAQHDAPVKCFWDTRSPNPIMSINLNERVYCADVDFPMAVVGLSGRGIVIYSLDGQTIKEYKRVEPPLKYQHRCVSIFKDKKKYNLQVLLWDIYAVNDIAFHPIHGTLATVGSDGRYSFWDKDARTKLKTSEPMDQPITKCCFYGKWTNICLLSIIRLV</sequence>
<dbReference type="PANTHER" id="PTHR10971">
    <property type="entry name" value="MRNA EXPORT FACTOR AND BUB3"/>
    <property type="match status" value="1"/>
</dbReference>
<keyword evidence="11" id="KW-1185">Reference proteome</keyword>
<keyword evidence="3 7" id="KW-0812">Transmembrane</keyword>
<accession>A0A7R8H8V3</accession>
<dbReference type="InterPro" id="IPR015943">
    <property type="entry name" value="WD40/YVTN_repeat-like_dom_sf"/>
</dbReference>
<evidence type="ECO:0000313" key="11">
    <source>
        <dbReference type="Proteomes" id="UP000675881"/>
    </source>
</evidence>
<comment type="subcellular location">
    <subcellularLocation>
        <location evidence="1">Membrane</location>
        <topology evidence="1">Multi-pass membrane protein</topology>
    </subcellularLocation>
</comment>
<feature type="domain" description="Neurotransmitter-gated ion-channel ligand-binding" evidence="8">
    <location>
        <begin position="24"/>
        <end position="200"/>
    </location>
</feature>
<dbReference type="SUPFAM" id="SSF63712">
    <property type="entry name" value="Nicotinic receptor ligand binding domain-like"/>
    <property type="match status" value="1"/>
</dbReference>
<dbReference type="Gene3D" id="1.20.58.390">
    <property type="entry name" value="Neurotransmitter-gated ion-channel transmembrane domain"/>
    <property type="match status" value="1"/>
</dbReference>
<gene>
    <name evidence="10" type="ORF">LSAA_9568</name>
</gene>
<feature type="chain" id="PRO_5033204402" evidence="7">
    <location>
        <begin position="17"/>
        <end position="548"/>
    </location>
</feature>
<dbReference type="OrthoDB" id="256303at2759"/>
<dbReference type="Gene3D" id="2.130.10.10">
    <property type="entry name" value="YVTN repeat-like/Quinoprotein amine dehydrogenase"/>
    <property type="match status" value="1"/>
</dbReference>
<dbReference type="EMBL" id="HG994584">
    <property type="protein sequence ID" value="CAF2946013.1"/>
    <property type="molecule type" value="Genomic_DNA"/>
</dbReference>
<keyword evidence="7" id="KW-0813">Transport</keyword>
<dbReference type="InterPro" id="IPR036734">
    <property type="entry name" value="Neur_chan_lig-bd_sf"/>
</dbReference>
<feature type="domain" description="Neurotransmitter-gated ion-channel transmembrane" evidence="9">
    <location>
        <begin position="232"/>
        <end position="292"/>
    </location>
</feature>
<name>A0A7R8H8V3_LEPSM</name>
<dbReference type="Pfam" id="PF02931">
    <property type="entry name" value="Neur_chan_LBD"/>
    <property type="match status" value="1"/>
</dbReference>
<keyword evidence="4" id="KW-0677">Repeat</keyword>
<keyword evidence="7" id="KW-0732">Signal</keyword>
<evidence type="ECO:0000256" key="3">
    <source>
        <dbReference type="ARBA" id="ARBA00022692"/>
    </source>
</evidence>
<dbReference type="InterPro" id="IPR036322">
    <property type="entry name" value="WD40_repeat_dom_sf"/>
</dbReference>
<evidence type="ECO:0000256" key="5">
    <source>
        <dbReference type="ARBA" id="ARBA00022989"/>
    </source>
</evidence>
<dbReference type="PROSITE" id="PS00236">
    <property type="entry name" value="NEUROTR_ION_CHANNEL"/>
    <property type="match status" value="1"/>
</dbReference>
<dbReference type="PROSITE" id="PS50082">
    <property type="entry name" value="WD_REPEATS_2"/>
    <property type="match status" value="1"/>
</dbReference>
<dbReference type="InterPro" id="IPR038050">
    <property type="entry name" value="Neuro_actylchol_rec"/>
</dbReference>
<dbReference type="InterPro" id="IPR006029">
    <property type="entry name" value="Neurotrans-gated_channel_TM"/>
</dbReference>
<dbReference type="Pfam" id="PF02932">
    <property type="entry name" value="Neur_chan_memb"/>
    <property type="match status" value="1"/>
</dbReference>